<dbReference type="NCBIfam" id="NF003727">
    <property type="entry name" value="PRK05330.1"/>
    <property type="match status" value="1"/>
</dbReference>
<keyword evidence="9" id="KW-1185">Reference proteome</keyword>
<evidence type="ECO:0000313" key="8">
    <source>
        <dbReference type="EMBL" id="KAK3091560.1"/>
    </source>
</evidence>
<evidence type="ECO:0000256" key="1">
    <source>
        <dbReference type="ARBA" id="ARBA00005168"/>
    </source>
</evidence>
<evidence type="ECO:0000313" key="9">
    <source>
        <dbReference type="Proteomes" id="UP001186944"/>
    </source>
</evidence>
<dbReference type="PROSITE" id="PS01021">
    <property type="entry name" value="COPROGEN_OXIDASE"/>
    <property type="match status" value="1"/>
</dbReference>
<organism evidence="8 9">
    <name type="scientific">Pinctada imbricata</name>
    <name type="common">Atlantic pearl-oyster</name>
    <name type="synonym">Pinctada martensii</name>
    <dbReference type="NCBI Taxonomy" id="66713"/>
    <lineage>
        <taxon>Eukaryota</taxon>
        <taxon>Metazoa</taxon>
        <taxon>Spiralia</taxon>
        <taxon>Lophotrochozoa</taxon>
        <taxon>Mollusca</taxon>
        <taxon>Bivalvia</taxon>
        <taxon>Autobranchia</taxon>
        <taxon>Pteriomorphia</taxon>
        <taxon>Pterioida</taxon>
        <taxon>Pterioidea</taxon>
        <taxon>Pteriidae</taxon>
        <taxon>Pinctada</taxon>
    </lineage>
</organism>
<proteinExistence type="inferred from homology"/>
<comment type="caution">
    <text evidence="8">The sequence shown here is derived from an EMBL/GenBank/DDBJ whole genome shotgun (WGS) entry which is preliminary data.</text>
</comment>
<comment type="similarity">
    <text evidence="2">Belongs to the aerobic coproporphyrinogen-III oxidase family.</text>
</comment>
<dbReference type="SUPFAM" id="SSF102886">
    <property type="entry name" value="Coproporphyrinogen III oxidase"/>
    <property type="match status" value="1"/>
</dbReference>
<accession>A0AA88Y0P9</accession>
<dbReference type="FunFam" id="3.40.1500.10:FF:000002">
    <property type="entry name" value="oxygen-dependent coproporphyrinogen-III oxidase, mitochondrial"/>
    <property type="match status" value="1"/>
</dbReference>
<dbReference type="PANTHER" id="PTHR10755">
    <property type="entry name" value="COPROPORPHYRINOGEN III OXIDASE, MITOCHONDRIAL"/>
    <property type="match status" value="1"/>
</dbReference>
<evidence type="ECO:0000256" key="4">
    <source>
        <dbReference type="ARBA" id="ARBA00012869"/>
    </source>
</evidence>
<comment type="pathway">
    <text evidence="1">Porphyrin-containing compound metabolism; protoporphyrin-IX biosynthesis; protoporphyrinogen-IX from coproporphyrinogen-III (O2 route): step 1/1.</text>
</comment>
<keyword evidence="6" id="KW-0350">Heme biosynthesis</keyword>
<dbReference type="GO" id="GO:0004109">
    <property type="term" value="F:coproporphyrinogen oxidase activity"/>
    <property type="evidence" value="ECO:0007669"/>
    <property type="project" value="UniProtKB-EC"/>
</dbReference>
<evidence type="ECO:0000256" key="6">
    <source>
        <dbReference type="ARBA" id="ARBA00023133"/>
    </source>
</evidence>
<dbReference type="Pfam" id="PF01218">
    <property type="entry name" value="Coprogen_oxidas"/>
    <property type="match status" value="1"/>
</dbReference>
<dbReference type="Gene3D" id="3.40.1500.10">
    <property type="entry name" value="Coproporphyrinogen III oxidase, aerobic"/>
    <property type="match status" value="1"/>
</dbReference>
<comment type="subunit">
    <text evidence="3">Homodimer.</text>
</comment>
<dbReference type="PANTHER" id="PTHR10755:SF0">
    <property type="entry name" value="OXYGEN-DEPENDENT COPROPORPHYRINOGEN-III OXIDASE, MITOCHONDRIAL"/>
    <property type="match status" value="1"/>
</dbReference>
<dbReference type="InterPro" id="IPR036406">
    <property type="entry name" value="Coprogen_oxidase_aer_sf"/>
</dbReference>
<dbReference type="GO" id="GO:0006782">
    <property type="term" value="P:protoporphyrinogen IX biosynthetic process"/>
    <property type="evidence" value="ECO:0007669"/>
    <property type="project" value="TreeGrafter"/>
</dbReference>
<name>A0AA88Y0P9_PINIB</name>
<dbReference type="InterPro" id="IPR001260">
    <property type="entry name" value="Coprogen_oxidase_aer"/>
</dbReference>
<sequence length="391" mass="44727">MNSNIWRTLLFHTRRFSTTSTKNAYRSFTKAALLVSGGTGVAVICYMGNFPKVHAASGVATVSKAHSKWMADSITDVEVFEQNPNDMKTKMEMMILRMQGEICKELESIDGDKKFRVDRWTREQGGGGITCVMQDGTVFEKAGVNISVVHGTLPQGAVNQMRSRGRKLQGQSLPFFAAGISAVIHPKNPHCPTIHFNYRYFEVTDETGEKEWWFGGGTDLTPYYLVKEDVVHFHKTLKAACDKHNQTFYPKFKKWCDDYFNIPHRGERRGVGGIFFDDLDYADKDELFNFLTTCAEAVIPSYVPIVQKHKNDGYSLGERQWQLLRRGRYVEFNLIYDRGTKFGLQTPGARYESILMSLPLTARWEYRHEPEVGSKEDLLLQVLREPKDWVS</sequence>
<gene>
    <name evidence="8" type="ORF">FSP39_020817</name>
</gene>
<dbReference type="Proteomes" id="UP001186944">
    <property type="component" value="Unassembled WGS sequence"/>
</dbReference>
<protein>
    <recommendedName>
        <fullName evidence="4">coproporphyrinogen oxidase</fullName>
        <ecNumber evidence="4">1.3.3.3</ecNumber>
    </recommendedName>
</protein>
<dbReference type="AlphaFoldDB" id="A0AA88Y0P9"/>
<keyword evidence="7" id="KW-0627">Porphyrin biosynthesis</keyword>
<evidence type="ECO:0000256" key="2">
    <source>
        <dbReference type="ARBA" id="ARBA00010644"/>
    </source>
</evidence>
<dbReference type="InterPro" id="IPR018375">
    <property type="entry name" value="Coprogen_oxidase_CS"/>
</dbReference>
<dbReference type="PRINTS" id="PR00073">
    <property type="entry name" value="COPRGNOXDASE"/>
</dbReference>
<evidence type="ECO:0000256" key="3">
    <source>
        <dbReference type="ARBA" id="ARBA00011738"/>
    </source>
</evidence>
<dbReference type="EMBL" id="VSWD01000010">
    <property type="protein sequence ID" value="KAK3091560.1"/>
    <property type="molecule type" value="Genomic_DNA"/>
</dbReference>
<reference evidence="8" key="1">
    <citation type="submission" date="2019-08" db="EMBL/GenBank/DDBJ databases">
        <title>The improved chromosome-level genome for the pearl oyster Pinctada fucata martensii using PacBio sequencing and Hi-C.</title>
        <authorList>
            <person name="Zheng Z."/>
        </authorList>
    </citation>
    <scope>NUCLEOTIDE SEQUENCE</scope>
    <source>
        <strain evidence="8">ZZ-2019</strain>
        <tissue evidence="8">Adductor muscle</tissue>
    </source>
</reference>
<dbReference type="EC" id="1.3.3.3" evidence="4"/>
<keyword evidence="5" id="KW-0560">Oxidoreductase</keyword>
<evidence type="ECO:0000256" key="7">
    <source>
        <dbReference type="ARBA" id="ARBA00023244"/>
    </source>
</evidence>
<evidence type="ECO:0000256" key="5">
    <source>
        <dbReference type="ARBA" id="ARBA00023002"/>
    </source>
</evidence>
<dbReference type="PIRSF" id="PIRSF000166">
    <property type="entry name" value="Coproporphyri_ox"/>
    <property type="match status" value="1"/>
</dbReference>
<dbReference type="GO" id="GO:0005737">
    <property type="term" value="C:cytoplasm"/>
    <property type="evidence" value="ECO:0007669"/>
    <property type="project" value="TreeGrafter"/>
</dbReference>